<comment type="caution">
    <text evidence="1">The sequence shown here is derived from an EMBL/GenBank/DDBJ whole genome shotgun (WGS) entry which is preliminary data.</text>
</comment>
<dbReference type="EMBL" id="JAVRAA010000037">
    <property type="protein sequence ID" value="MDT0341004.1"/>
    <property type="molecule type" value="Genomic_DNA"/>
</dbReference>
<evidence type="ECO:0000313" key="1">
    <source>
        <dbReference type="EMBL" id="MDT0341004.1"/>
    </source>
</evidence>
<accession>A0AAE4GGH2</accession>
<organism evidence="1">
    <name type="scientific">Herbaspirillum huttiense subsp. nephrolepidis</name>
    <dbReference type="NCBI Taxonomy" id="3075126"/>
    <lineage>
        <taxon>Bacteria</taxon>
        <taxon>Pseudomonadati</taxon>
        <taxon>Pseudomonadota</taxon>
        <taxon>Betaproteobacteria</taxon>
        <taxon>Burkholderiales</taxon>
        <taxon>Oxalobacteraceae</taxon>
        <taxon>Herbaspirillum</taxon>
    </lineage>
</organism>
<name>A0AAE4GGH2_9BURK</name>
<sequence>MPILLAGCASMNDANEENFSAAVAQYFDERGERCLFITTLWPVVITDRDLRPQKGNRAGIAGSMAALEAVGLAKSEDDEVAIRDSVGKPTGDKAKIKRYNLTEAAKPFERRTEVVVLDLTGRTKETRIELCWGKTVLSKVVSWEGPTKVGAYVEAIVKYQSRTDGIAEWAKRPESLAAFPEIARNIKDDGKQVYQLSLRLTKTGWKAKALTN</sequence>
<gene>
    <name evidence="1" type="ORF">RJN63_29540</name>
</gene>
<dbReference type="AlphaFoldDB" id="A0AAE4GGH2"/>
<dbReference type="RefSeq" id="WP_310839128.1">
    <property type="nucleotide sequence ID" value="NZ_JAVLSM010000029.1"/>
</dbReference>
<protein>
    <submittedName>
        <fullName evidence="1">Uncharacterized protein</fullName>
    </submittedName>
</protein>
<proteinExistence type="predicted"/>
<reference evidence="1" key="1">
    <citation type="submission" date="2023-02" db="EMBL/GenBank/DDBJ databases">
        <title>Description of Herbaspirillum huttiense subsp. nephrolepsisexaltata and Herbaspirillum huttiense subsp. lycopersicon.</title>
        <authorList>
            <person name="Poudel M."/>
            <person name="Sharma A."/>
            <person name="Goss E."/>
            <person name="Tapia J.H."/>
            <person name="Harmon C.M."/>
            <person name="Jones J.B."/>
        </authorList>
    </citation>
    <scope>NUCLEOTIDE SEQUENCE</scope>
    <source>
        <strain evidence="1">NC40101</strain>
    </source>
</reference>